<dbReference type="EC" id="3.2.1.52" evidence="3"/>
<dbReference type="Pfam" id="PF00933">
    <property type="entry name" value="Glyco_hydro_3"/>
    <property type="match status" value="1"/>
</dbReference>
<keyword evidence="4 7" id="KW-0378">Hydrolase</keyword>
<evidence type="ECO:0000259" key="6">
    <source>
        <dbReference type="Pfam" id="PF00933"/>
    </source>
</evidence>
<feature type="domain" description="Glycoside hydrolase family 3 N-terminal" evidence="6">
    <location>
        <begin position="82"/>
        <end position="373"/>
    </location>
</feature>
<dbReference type="GO" id="GO:0005975">
    <property type="term" value="P:carbohydrate metabolic process"/>
    <property type="evidence" value="ECO:0007669"/>
    <property type="project" value="InterPro"/>
</dbReference>
<keyword evidence="5" id="KW-0326">Glycosidase</keyword>
<accession>A0A3B0RTH2</accession>
<dbReference type="InterPro" id="IPR036962">
    <property type="entry name" value="Glyco_hydro_3_N_sf"/>
</dbReference>
<proteinExistence type="inferred from homology"/>
<evidence type="ECO:0000313" key="7">
    <source>
        <dbReference type="EMBL" id="VAV86755.1"/>
    </source>
</evidence>
<dbReference type="InterPro" id="IPR017853">
    <property type="entry name" value="GH"/>
</dbReference>
<dbReference type="GO" id="GO:0009254">
    <property type="term" value="P:peptidoglycan turnover"/>
    <property type="evidence" value="ECO:0007669"/>
    <property type="project" value="TreeGrafter"/>
</dbReference>
<dbReference type="SUPFAM" id="SSF51445">
    <property type="entry name" value="(Trans)glycosidases"/>
    <property type="match status" value="1"/>
</dbReference>
<reference evidence="7" key="1">
    <citation type="submission" date="2018-06" db="EMBL/GenBank/DDBJ databases">
        <authorList>
            <person name="Zhirakovskaya E."/>
        </authorList>
    </citation>
    <scope>NUCLEOTIDE SEQUENCE</scope>
</reference>
<comment type="catalytic activity">
    <reaction evidence="1">
        <text>Hydrolysis of terminal non-reducing N-acetyl-D-hexosamine residues in N-acetyl-beta-D-hexosaminides.</text>
        <dbReference type="EC" id="3.2.1.52"/>
    </reaction>
</comment>
<evidence type="ECO:0000256" key="2">
    <source>
        <dbReference type="ARBA" id="ARBA00005336"/>
    </source>
</evidence>
<dbReference type="InterPro" id="IPR001764">
    <property type="entry name" value="Glyco_hydro_3_N"/>
</dbReference>
<evidence type="ECO:0000256" key="3">
    <source>
        <dbReference type="ARBA" id="ARBA00012663"/>
    </source>
</evidence>
<dbReference type="InterPro" id="IPR050226">
    <property type="entry name" value="NagZ_Beta-hexosaminidase"/>
</dbReference>
<organism evidence="7">
    <name type="scientific">hydrothermal vent metagenome</name>
    <dbReference type="NCBI Taxonomy" id="652676"/>
    <lineage>
        <taxon>unclassified sequences</taxon>
        <taxon>metagenomes</taxon>
        <taxon>ecological metagenomes</taxon>
    </lineage>
</organism>
<protein>
    <recommendedName>
        <fullName evidence="3">beta-N-acetylhexosaminidase</fullName>
        <ecNumber evidence="3">3.2.1.52</ecNumber>
    </recommendedName>
</protein>
<evidence type="ECO:0000256" key="1">
    <source>
        <dbReference type="ARBA" id="ARBA00001231"/>
    </source>
</evidence>
<dbReference type="AlphaFoldDB" id="A0A3B0RTH2"/>
<evidence type="ECO:0000256" key="4">
    <source>
        <dbReference type="ARBA" id="ARBA00022801"/>
    </source>
</evidence>
<sequence>MPVVVCLFVEPLEVALKNLKNLPVLTATFLLLTSVAGVAGSLEPKNQNDLTSLFKEITAQPVIVEPTSRDFNSVGRSVGKDVKNKIGQMIMVGFRGTSPKHKGVQAVMRELSEGSIGGVMLMKHNVVSIAQIARLTKALRRAAKSGGRPLPLISVDQEGGLVQRLRFTRFPSALRIARSSEASAASVYSKMACELRSTGINVNFGPVVDLDVNGRNNPIIGRLGRSYGKSPKTVIKYASQFIAAHKRVGLMTVAKHFPGHGSSLTDSHKGFTAIPKWSRTELIPYQVLSRGGSGKAVEMVMVGHLYNKLWGAPASLSNKAVSKLLRNDVKFKGLVITDDMEMGAIRKNYGWAEAISLAVNAGNDILLYSNTARYQPFLGRKIRDQIAASLCTGGNRSGCIAPRIIQAAFNRVIRSKRNVARLAAYSKPQRCALLARK</sequence>
<gene>
    <name evidence="7" type="ORF">MNBD_ALPHA08-433</name>
</gene>
<dbReference type="PANTHER" id="PTHR30480:SF13">
    <property type="entry name" value="BETA-HEXOSAMINIDASE"/>
    <property type="match status" value="1"/>
</dbReference>
<dbReference type="GO" id="GO:0004563">
    <property type="term" value="F:beta-N-acetylhexosaminidase activity"/>
    <property type="evidence" value="ECO:0007669"/>
    <property type="project" value="UniProtKB-EC"/>
</dbReference>
<dbReference type="EMBL" id="UOEC01000014">
    <property type="protein sequence ID" value="VAV86755.1"/>
    <property type="molecule type" value="Genomic_DNA"/>
</dbReference>
<dbReference type="PANTHER" id="PTHR30480">
    <property type="entry name" value="BETA-HEXOSAMINIDASE-RELATED"/>
    <property type="match status" value="1"/>
</dbReference>
<dbReference type="Gene3D" id="3.20.20.300">
    <property type="entry name" value="Glycoside hydrolase, family 3, N-terminal domain"/>
    <property type="match status" value="1"/>
</dbReference>
<evidence type="ECO:0000256" key="5">
    <source>
        <dbReference type="ARBA" id="ARBA00023295"/>
    </source>
</evidence>
<comment type="similarity">
    <text evidence="2">Belongs to the glycosyl hydrolase 3 family.</text>
</comment>
<name>A0A3B0RTH2_9ZZZZ</name>